<comment type="caution">
    <text evidence="1">The sequence shown here is derived from an EMBL/GenBank/DDBJ whole genome shotgun (WGS) entry which is preliminary data.</text>
</comment>
<dbReference type="AlphaFoldDB" id="A0A1E3HAB7"/>
<proteinExistence type="predicted"/>
<keyword evidence="2" id="KW-1185">Reference proteome</keyword>
<evidence type="ECO:0000313" key="2">
    <source>
        <dbReference type="Proteomes" id="UP000094065"/>
    </source>
</evidence>
<organism evidence="1 2">
    <name type="scientific">Cryptococcus amylolentus CBS 6039</name>
    <dbReference type="NCBI Taxonomy" id="1295533"/>
    <lineage>
        <taxon>Eukaryota</taxon>
        <taxon>Fungi</taxon>
        <taxon>Dikarya</taxon>
        <taxon>Basidiomycota</taxon>
        <taxon>Agaricomycotina</taxon>
        <taxon>Tremellomycetes</taxon>
        <taxon>Tremellales</taxon>
        <taxon>Cryptococcaceae</taxon>
        <taxon>Cryptococcus</taxon>
    </lineage>
</organism>
<dbReference type="EMBL" id="AWGJ01000013">
    <property type="protein sequence ID" value="ODN73263.1"/>
    <property type="molecule type" value="Genomic_DNA"/>
</dbReference>
<protein>
    <submittedName>
        <fullName evidence="1">Uncharacterized protein</fullName>
    </submittedName>
</protein>
<sequence length="115" mass="12125">MCYTSNYPINSTWDGSCCFNDDACAKYVCGAQNSTIIYGQSEYGGDIVCLLNYTGPDQTLTGNNNTNCSGTGCLWKDGVVSGSSAGGGRKETMDGVLGIWALTLCFLALGPKTLY</sequence>
<dbReference type="RefSeq" id="XP_018989175.1">
    <property type="nucleotide sequence ID" value="XM_019142604.1"/>
</dbReference>
<dbReference type="Proteomes" id="UP000094065">
    <property type="component" value="Unassembled WGS sequence"/>
</dbReference>
<name>A0A1E3HAB7_9TREE</name>
<gene>
    <name evidence="1" type="ORF">L202_07816</name>
</gene>
<dbReference type="GeneID" id="30159125"/>
<reference evidence="1 2" key="1">
    <citation type="submission" date="2016-06" db="EMBL/GenBank/DDBJ databases">
        <title>Evolution of pathogenesis and genome organization in the Tremellales.</title>
        <authorList>
            <person name="Cuomo C."/>
            <person name="Litvintseva A."/>
            <person name="Heitman J."/>
            <person name="Chen Y."/>
            <person name="Sun S."/>
            <person name="Springer D."/>
            <person name="Dromer F."/>
            <person name="Young S."/>
            <person name="Zeng Q."/>
            <person name="Chapman S."/>
            <person name="Gujja S."/>
            <person name="Saif S."/>
            <person name="Birren B."/>
        </authorList>
    </citation>
    <scope>NUCLEOTIDE SEQUENCE [LARGE SCALE GENOMIC DNA]</scope>
    <source>
        <strain evidence="1 2">CBS 6039</strain>
    </source>
</reference>
<accession>A0A1E3HAB7</accession>
<evidence type="ECO:0000313" key="1">
    <source>
        <dbReference type="EMBL" id="ODN73263.1"/>
    </source>
</evidence>